<dbReference type="InterPro" id="IPR002104">
    <property type="entry name" value="Integrase_catalytic"/>
</dbReference>
<dbReference type="Gene3D" id="1.10.443.10">
    <property type="entry name" value="Intergrase catalytic core"/>
    <property type="match status" value="1"/>
</dbReference>
<dbReference type="PROSITE" id="PS51898">
    <property type="entry name" value="TYR_RECOMBINASE"/>
    <property type="match status" value="1"/>
</dbReference>
<evidence type="ECO:0000259" key="4">
    <source>
        <dbReference type="PROSITE" id="PS51898"/>
    </source>
</evidence>
<dbReference type="GO" id="GO:0003677">
    <property type="term" value="F:DNA binding"/>
    <property type="evidence" value="ECO:0007669"/>
    <property type="project" value="UniProtKB-KW"/>
</dbReference>
<evidence type="ECO:0000256" key="3">
    <source>
        <dbReference type="ARBA" id="ARBA00023172"/>
    </source>
</evidence>
<proteinExistence type="inferred from homology"/>
<dbReference type="Pfam" id="PF17293">
    <property type="entry name" value="Arm-DNA-bind_5"/>
    <property type="match status" value="1"/>
</dbReference>
<evidence type="ECO:0000256" key="1">
    <source>
        <dbReference type="ARBA" id="ARBA00008857"/>
    </source>
</evidence>
<dbReference type="Pfam" id="PF00589">
    <property type="entry name" value="Phage_integrase"/>
    <property type="match status" value="1"/>
</dbReference>
<comment type="caution">
    <text evidence="5">The sequence shown here is derived from an EMBL/GenBank/DDBJ whole genome shotgun (WGS) entry which is preliminary data.</text>
</comment>
<evidence type="ECO:0000313" key="6">
    <source>
        <dbReference type="Proteomes" id="UP000251889"/>
    </source>
</evidence>
<protein>
    <submittedName>
        <fullName evidence="5">Site-specific integrase</fullName>
    </submittedName>
</protein>
<keyword evidence="6" id="KW-1185">Reference proteome</keyword>
<dbReference type="Proteomes" id="UP000251889">
    <property type="component" value="Unassembled WGS sequence"/>
</dbReference>
<dbReference type="Gene3D" id="1.10.150.130">
    <property type="match status" value="1"/>
</dbReference>
<dbReference type="InterPro" id="IPR025269">
    <property type="entry name" value="SAM-like_dom"/>
</dbReference>
<dbReference type="CDD" id="cd01185">
    <property type="entry name" value="INTN1_C_like"/>
    <property type="match status" value="1"/>
</dbReference>
<sequence length="406" mass="47042">MNKSLKVLFFLRTRTSYVSGPAPIYMRVTVEGDRFEMATQREVDPEKWDNKACRMVYSKKESTRELNYYLDMLQGKVFEAQREMMLKGIDITANKVKSFLLGKDIKDAKTLLVVYREHVEEIKALVGKEYAKGTLKRYKSALISLEDFLIHKGVLDIPLDNLNHQFITSYEFFLKSVRNMDHNTAMGTIKKLKKIIRICVANEWIDKDPFMSFKVKIRETNRPYLLQDELDKIIALKFSADRLATVRDIFVFCCYTGLAYADVQKLKWGDVVIGHDGEKWIHTERVKTETATRVPLLPQALSIMDGYKDHPQCVNEGKLLPVSSNQKMNEYLKEIADRCEINKKMTFHTARHTFATTVTLTNGVPIETVSKMLGHKTLRTTQQYAKILDQKVSDDMRQLKEKLSKK</sequence>
<dbReference type="SUPFAM" id="SSF56349">
    <property type="entry name" value="DNA breaking-rejoining enzymes"/>
    <property type="match status" value="1"/>
</dbReference>
<dbReference type="GO" id="GO:0006310">
    <property type="term" value="P:DNA recombination"/>
    <property type="evidence" value="ECO:0007669"/>
    <property type="project" value="UniProtKB-KW"/>
</dbReference>
<dbReference type="InterPro" id="IPR035386">
    <property type="entry name" value="Arm-DNA-bind_5"/>
</dbReference>
<dbReference type="RefSeq" id="WP_112750191.1">
    <property type="nucleotide sequence ID" value="NZ_QMFY01000037.1"/>
</dbReference>
<name>A0A364XUG4_9BACT</name>
<feature type="domain" description="Tyr recombinase" evidence="4">
    <location>
        <begin position="220"/>
        <end position="401"/>
    </location>
</feature>
<dbReference type="PANTHER" id="PTHR30349:SF64">
    <property type="entry name" value="PROPHAGE INTEGRASE INTD-RELATED"/>
    <property type="match status" value="1"/>
</dbReference>
<reference evidence="5 6" key="1">
    <citation type="submission" date="2018-06" db="EMBL/GenBank/DDBJ databases">
        <title>Chryseolinea flavus sp. nov., a member of the phylum Bacteroidetes isolated from soil.</title>
        <authorList>
            <person name="Li Y."/>
            <person name="Wang J."/>
        </authorList>
    </citation>
    <scope>NUCLEOTIDE SEQUENCE [LARGE SCALE GENOMIC DNA]</scope>
    <source>
        <strain evidence="5 6">SDU1-6</strain>
    </source>
</reference>
<keyword evidence="2" id="KW-0238">DNA-binding</keyword>
<evidence type="ECO:0000313" key="5">
    <source>
        <dbReference type="EMBL" id="RAV97594.1"/>
    </source>
</evidence>
<dbReference type="OrthoDB" id="9806835at2"/>
<dbReference type="InterPro" id="IPR011010">
    <property type="entry name" value="DNA_brk_join_enz"/>
</dbReference>
<dbReference type="EMBL" id="QMFY01000037">
    <property type="protein sequence ID" value="RAV97594.1"/>
    <property type="molecule type" value="Genomic_DNA"/>
</dbReference>
<dbReference type="PANTHER" id="PTHR30349">
    <property type="entry name" value="PHAGE INTEGRASE-RELATED"/>
    <property type="match status" value="1"/>
</dbReference>
<evidence type="ECO:0000256" key="2">
    <source>
        <dbReference type="ARBA" id="ARBA00023125"/>
    </source>
</evidence>
<dbReference type="InterPro" id="IPR013762">
    <property type="entry name" value="Integrase-like_cat_sf"/>
</dbReference>
<dbReference type="GO" id="GO:0015074">
    <property type="term" value="P:DNA integration"/>
    <property type="evidence" value="ECO:0007669"/>
    <property type="project" value="InterPro"/>
</dbReference>
<organism evidence="5 6">
    <name type="scientific">Pseudochryseolinea flava</name>
    <dbReference type="NCBI Taxonomy" id="2059302"/>
    <lineage>
        <taxon>Bacteria</taxon>
        <taxon>Pseudomonadati</taxon>
        <taxon>Bacteroidota</taxon>
        <taxon>Cytophagia</taxon>
        <taxon>Cytophagales</taxon>
        <taxon>Fulvivirgaceae</taxon>
        <taxon>Pseudochryseolinea</taxon>
    </lineage>
</organism>
<accession>A0A364XUG4</accession>
<dbReference type="Pfam" id="PF13102">
    <property type="entry name" value="Phage_int_SAM_5"/>
    <property type="match status" value="1"/>
</dbReference>
<gene>
    <name evidence="5" type="ORF">DQQ10_27615</name>
</gene>
<dbReference type="InterPro" id="IPR010998">
    <property type="entry name" value="Integrase_recombinase_N"/>
</dbReference>
<dbReference type="InterPro" id="IPR050090">
    <property type="entry name" value="Tyrosine_recombinase_XerCD"/>
</dbReference>
<comment type="similarity">
    <text evidence="1">Belongs to the 'phage' integrase family.</text>
</comment>
<keyword evidence="3" id="KW-0233">DNA recombination</keyword>
<dbReference type="AlphaFoldDB" id="A0A364XUG4"/>